<evidence type="ECO:0000256" key="2">
    <source>
        <dbReference type="ARBA" id="ARBA00004496"/>
    </source>
</evidence>
<reference evidence="12 13" key="1">
    <citation type="submission" date="2024-12" db="EMBL/GenBank/DDBJ databases">
        <title>The unique morphological basis and parallel evolutionary history of personate flowers in Penstemon.</title>
        <authorList>
            <person name="Depatie T.H."/>
            <person name="Wessinger C.A."/>
        </authorList>
    </citation>
    <scope>NUCLEOTIDE SEQUENCE [LARGE SCALE GENOMIC DNA]</scope>
    <source>
        <strain evidence="12">WTNN_2</strain>
        <tissue evidence="12">Leaf</tissue>
    </source>
</reference>
<accession>A0ABD3RJS7</accession>
<organism evidence="12 13">
    <name type="scientific">Penstemon smallii</name>
    <dbReference type="NCBI Taxonomy" id="265156"/>
    <lineage>
        <taxon>Eukaryota</taxon>
        <taxon>Viridiplantae</taxon>
        <taxon>Streptophyta</taxon>
        <taxon>Embryophyta</taxon>
        <taxon>Tracheophyta</taxon>
        <taxon>Spermatophyta</taxon>
        <taxon>Magnoliopsida</taxon>
        <taxon>eudicotyledons</taxon>
        <taxon>Gunneridae</taxon>
        <taxon>Pentapetalae</taxon>
        <taxon>asterids</taxon>
        <taxon>lamiids</taxon>
        <taxon>Lamiales</taxon>
        <taxon>Plantaginaceae</taxon>
        <taxon>Cheloneae</taxon>
        <taxon>Penstemon</taxon>
    </lineage>
</organism>
<comment type="similarity">
    <text evidence="3">Belongs to the patellin family.</text>
</comment>
<sequence>MEDQKTDTILLKFLRVQDFNVKSAFNMIKNTIEWRKEFGIDQLLEEDLGNELDNIKFMNGYSKEGHPVCYNVYGEFQNKQLYQKLFSDEEKSQIFLKWTIQFLEKTVRKLDFNPGGISTFVQVNDLSNNPGPTKREFFQSQNLVIQLQQDNYPDFVAKQIYINAPWWYLALPKMISPLLTQSTKNKFAFAGPSRSTDTLCKYIYPEQIPVKFGGLSKDYGDFGVADNVAEFIVKPSSTHTVEFPVTQECIVAWEARVVGWDVIYEADFVPSAEDGYIVIIERMGRIGSNQEQLISSSYRVGESGKVRLTIRNVTSKKKKLFCRFKIMLSDDF</sequence>
<dbReference type="SUPFAM" id="SSF52087">
    <property type="entry name" value="CRAL/TRIO domain"/>
    <property type="match status" value="1"/>
</dbReference>
<evidence type="ECO:0000256" key="5">
    <source>
        <dbReference type="ARBA" id="ARBA00022490"/>
    </source>
</evidence>
<dbReference type="Proteomes" id="UP001634393">
    <property type="component" value="Unassembled WGS sequence"/>
</dbReference>
<proteinExistence type="inferred from homology"/>
<dbReference type="Gene3D" id="3.40.525.10">
    <property type="entry name" value="CRAL-TRIO lipid binding domain"/>
    <property type="match status" value="1"/>
</dbReference>
<evidence type="ECO:0000259" key="11">
    <source>
        <dbReference type="PROSITE" id="PS50866"/>
    </source>
</evidence>
<keyword evidence="9" id="KW-0131">Cell cycle</keyword>
<dbReference type="InterPro" id="IPR044834">
    <property type="entry name" value="PATL"/>
</dbReference>
<dbReference type="GO" id="GO:0016020">
    <property type="term" value="C:membrane"/>
    <property type="evidence" value="ECO:0007669"/>
    <property type="project" value="UniProtKB-SubCell"/>
</dbReference>
<dbReference type="GO" id="GO:0051301">
    <property type="term" value="P:cell division"/>
    <property type="evidence" value="ECO:0007669"/>
    <property type="project" value="UniProtKB-KW"/>
</dbReference>
<dbReference type="Pfam" id="PF25099">
    <property type="entry name" value="GOLD_PATL1_C"/>
    <property type="match status" value="1"/>
</dbReference>
<dbReference type="GO" id="GO:0005737">
    <property type="term" value="C:cytoplasm"/>
    <property type="evidence" value="ECO:0007669"/>
    <property type="project" value="UniProtKB-SubCell"/>
</dbReference>
<evidence type="ECO:0000313" key="12">
    <source>
        <dbReference type="EMBL" id="KAL3813143.1"/>
    </source>
</evidence>
<evidence type="ECO:0000256" key="6">
    <source>
        <dbReference type="ARBA" id="ARBA00022618"/>
    </source>
</evidence>
<keyword evidence="7" id="KW-0446">Lipid-binding</keyword>
<evidence type="ECO:0000256" key="8">
    <source>
        <dbReference type="ARBA" id="ARBA00023136"/>
    </source>
</evidence>
<dbReference type="InterPro" id="IPR036273">
    <property type="entry name" value="CRAL/TRIO_N_dom_sf"/>
</dbReference>
<dbReference type="PANTHER" id="PTHR45932">
    <property type="entry name" value="PATELLIN-1"/>
    <property type="match status" value="1"/>
</dbReference>
<evidence type="ECO:0000256" key="1">
    <source>
        <dbReference type="ARBA" id="ARBA00004370"/>
    </source>
</evidence>
<dbReference type="PROSITE" id="PS50866">
    <property type="entry name" value="GOLD"/>
    <property type="match status" value="1"/>
</dbReference>
<comment type="caution">
    <text evidence="12">The sequence shown here is derived from an EMBL/GenBank/DDBJ whole genome shotgun (WGS) entry which is preliminary data.</text>
</comment>
<evidence type="ECO:0000313" key="13">
    <source>
        <dbReference type="Proteomes" id="UP001634393"/>
    </source>
</evidence>
<keyword evidence="4" id="KW-0813">Transport</keyword>
<keyword evidence="8" id="KW-0472">Membrane</keyword>
<evidence type="ECO:0000259" key="10">
    <source>
        <dbReference type="PROSITE" id="PS50191"/>
    </source>
</evidence>
<dbReference type="PANTHER" id="PTHR45932:SF17">
    <property type="entry name" value="CELLULAR RETINALDEHYDE-BINDING_TRIPLE FUNCTION DOMAIN-CONTAINING PROTEIN"/>
    <property type="match status" value="1"/>
</dbReference>
<dbReference type="InterPro" id="IPR036865">
    <property type="entry name" value="CRAL-TRIO_dom_sf"/>
</dbReference>
<comment type="subcellular location">
    <subcellularLocation>
        <location evidence="2">Cytoplasm</location>
    </subcellularLocation>
    <subcellularLocation>
        <location evidence="1">Membrane</location>
    </subcellularLocation>
</comment>
<dbReference type="InterPro" id="IPR011074">
    <property type="entry name" value="CRAL/TRIO_N_dom"/>
</dbReference>
<dbReference type="GO" id="GO:0008289">
    <property type="term" value="F:lipid binding"/>
    <property type="evidence" value="ECO:0007669"/>
    <property type="project" value="UniProtKB-KW"/>
</dbReference>
<gene>
    <name evidence="12" type="ORF">ACJIZ3_014411</name>
</gene>
<evidence type="ECO:0000256" key="4">
    <source>
        <dbReference type="ARBA" id="ARBA00022448"/>
    </source>
</evidence>
<dbReference type="InterPro" id="IPR001251">
    <property type="entry name" value="CRAL-TRIO_dom"/>
</dbReference>
<feature type="domain" description="GOLD" evidence="11">
    <location>
        <begin position="225"/>
        <end position="328"/>
    </location>
</feature>
<dbReference type="Pfam" id="PF00650">
    <property type="entry name" value="CRAL_TRIO"/>
    <property type="match status" value="1"/>
</dbReference>
<keyword evidence="6" id="KW-0132">Cell division</keyword>
<dbReference type="CDD" id="cd00170">
    <property type="entry name" value="SEC14"/>
    <property type="match status" value="1"/>
</dbReference>
<keyword evidence="5" id="KW-0963">Cytoplasm</keyword>
<dbReference type="InterPro" id="IPR056794">
    <property type="entry name" value="PATL1-6_C_GOLD"/>
</dbReference>
<name>A0ABD3RJS7_9LAMI</name>
<dbReference type="PROSITE" id="PS50191">
    <property type="entry name" value="CRAL_TRIO"/>
    <property type="match status" value="1"/>
</dbReference>
<feature type="domain" description="CRAL-TRIO" evidence="10">
    <location>
        <begin position="45"/>
        <end position="220"/>
    </location>
</feature>
<evidence type="ECO:0000256" key="7">
    <source>
        <dbReference type="ARBA" id="ARBA00023121"/>
    </source>
</evidence>
<dbReference type="EMBL" id="JBJXBP010000008">
    <property type="protein sequence ID" value="KAL3813143.1"/>
    <property type="molecule type" value="Genomic_DNA"/>
</dbReference>
<dbReference type="SUPFAM" id="SSF46938">
    <property type="entry name" value="CRAL/TRIO N-terminal domain"/>
    <property type="match status" value="1"/>
</dbReference>
<dbReference type="InterPro" id="IPR009038">
    <property type="entry name" value="GOLD_dom"/>
</dbReference>
<keyword evidence="13" id="KW-1185">Reference proteome</keyword>
<dbReference type="SMART" id="SM00516">
    <property type="entry name" value="SEC14"/>
    <property type="match status" value="1"/>
</dbReference>
<protein>
    <submittedName>
        <fullName evidence="12">Uncharacterized protein</fullName>
    </submittedName>
</protein>
<evidence type="ECO:0000256" key="3">
    <source>
        <dbReference type="ARBA" id="ARBA00007155"/>
    </source>
</evidence>
<dbReference type="AlphaFoldDB" id="A0ABD3RJS7"/>
<dbReference type="SMART" id="SM01100">
    <property type="entry name" value="CRAL_TRIO_N"/>
    <property type="match status" value="1"/>
</dbReference>
<evidence type="ECO:0000256" key="9">
    <source>
        <dbReference type="ARBA" id="ARBA00023306"/>
    </source>
</evidence>